<feature type="region of interest" description="Disordered" evidence="1">
    <location>
        <begin position="1"/>
        <end position="97"/>
    </location>
</feature>
<evidence type="ECO:0000313" key="2">
    <source>
        <dbReference type="EMBL" id="CAH2319356.1"/>
    </source>
</evidence>
<reference evidence="2" key="1">
    <citation type="submission" date="2022-03" db="EMBL/GenBank/DDBJ databases">
        <authorList>
            <person name="Alioto T."/>
            <person name="Alioto T."/>
            <person name="Gomez Garrido J."/>
        </authorList>
    </citation>
    <scope>NUCLEOTIDE SEQUENCE</scope>
</reference>
<proteinExistence type="predicted"/>
<name>A0AAD1WRN3_PELCU</name>
<dbReference type="Proteomes" id="UP001295444">
    <property type="component" value="Chromosome 10"/>
</dbReference>
<protein>
    <submittedName>
        <fullName evidence="2">Uncharacterized protein</fullName>
    </submittedName>
</protein>
<sequence length="109" mass="12453">MAMRPQRRQKSFRQNNVPSYRGSPTRSHTHSSWTKEQPLQPHYLPKQRTSDQRSTSLHPENMAEHCIAVQKDASHRNTKEGLKPSGSTEQSALHGHSKYILLIPETDIG</sequence>
<accession>A0AAD1WRN3</accession>
<gene>
    <name evidence="2" type="ORF">PECUL_23A001865</name>
</gene>
<feature type="compositionally biased region" description="Basic residues" evidence="1">
    <location>
        <begin position="1"/>
        <end position="11"/>
    </location>
</feature>
<evidence type="ECO:0000313" key="3">
    <source>
        <dbReference type="Proteomes" id="UP001295444"/>
    </source>
</evidence>
<dbReference type="EMBL" id="OW240921">
    <property type="protein sequence ID" value="CAH2319356.1"/>
    <property type="molecule type" value="Genomic_DNA"/>
</dbReference>
<evidence type="ECO:0000256" key="1">
    <source>
        <dbReference type="SAM" id="MobiDB-lite"/>
    </source>
</evidence>
<feature type="compositionally biased region" description="Polar residues" evidence="1">
    <location>
        <begin position="12"/>
        <end position="37"/>
    </location>
</feature>
<feature type="compositionally biased region" description="Basic and acidic residues" evidence="1">
    <location>
        <begin position="72"/>
        <end position="82"/>
    </location>
</feature>
<keyword evidence="3" id="KW-1185">Reference proteome</keyword>
<dbReference type="AlphaFoldDB" id="A0AAD1WRN3"/>
<organism evidence="2 3">
    <name type="scientific">Pelobates cultripes</name>
    <name type="common">Western spadefoot toad</name>
    <dbReference type="NCBI Taxonomy" id="61616"/>
    <lineage>
        <taxon>Eukaryota</taxon>
        <taxon>Metazoa</taxon>
        <taxon>Chordata</taxon>
        <taxon>Craniata</taxon>
        <taxon>Vertebrata</taxon>
        <taxon>Euteleostomi</taxon>
        <taxon>Amphibia</taxon>
        <taxon>Batrachia</taxon>
        <taxon>Anura</taxon>
        <taxon>Pelobatoidea</taxon>
        <taxon>Pelobatidae</taxon>
        <taxon>Pelobates</taxon>
    </lineage>
</organism>